<dbReference type="PROSITE" id="PS50893">
    <property type="entry name" value="ABC_TRANSPORTER_2"/>
    <property type="match status" value="1"/>
</dbReference>
<dbReference type="GO" id="GO:0034040">
    <property type="term" value="F:ATPase-coupled lipid transmembrane transporter activity"/>
    <property type="evidence" value="ECO:0007669"/>
    <property type="project" value="TreeGrafter"/>
</dbReference>
<dbReference type="InterPro" id="IPR017871">
    <property type="entry name" value="ABC_transporter-like_CS"/>
</dbReference>
<evidence type="ECO:0000256" key="10">
    <source>
        <dbReference type="ARBA" id="ARBA00055355"/>
    </source>
</evidence>
<comment type="subcellular location">
    <subcellularLocation>
        <location evidence="1">Cell membrane</location>
        <topology evidence="1">Multi-pass membrane protein</topology>
    </subcellularLocation>
</comment>
<dbReference type="InterPro" id="IPR039421">
    <property type="entry name" value="Type_1_exporter"/>
</dbReference>
<feature type="domain" description="Peptidase C39" evidence="16">
    <location>
        <begin position="20"/>
        <end position="139"/>
    </location>
</feature>
<feature type="transmembrane region" description="Helical" evidence="13">
    <location>
        <begin position="293"/>
        <end position="322"/>
    </location>
</feature>
<dbReference type="SUPFAM" id="SSF90123">
    <property type="entry name" value="ABC transporter transmembrane region"/>
    <property type="match status" value="1"/>
</dbReference>
<dbReference type="InterPro" id="IPR036640">
    <property type="entry name" value="ABC1_TM_sf"/>
</dbReference>
<dbReference type="InterPro" id="IPR003439">
    <property type="entry name" value="ABC_transporter-like_ATP-bd"/>
</dbReference>
<comment type="similarity">
    <text evidence="11">Belongs to the ABC transporter superfamily. Cyclolysin exporter (TC 3.A.1.109.2) family.</text>
</comment>
<evidence type="ECO:0000313" key="18">
    <source>
        <dbReference type="Proteomes" id="UP000297258"/>
    </source>
</evidence>
<keyword evidence="7" id="KW-0067">ATP-binding</keyword>
<dbReference type="Pfam" id="PF03412">
    <property type="entry name" value="Peptidase_C39"/>
    <property type="match status" value="1"/>
</dbReference>
<dbReference type="Pfam" id="PF00005">
    <property type="entry name" value="ABC_tran"/>
    <property type="match status" value="1"/>
</dbReference>
<dbReference type="InterPro" id="IPR003593">
    <property type="entry name" value="AAA+_ATPase"/>
</dbReference>
<dbReference type="SUPFAM" id="SSF52540">
    <property type="entry name" value="P-loop containing nucleoside triphosphate hydrolases"/>
    <property type="match status" value="1"/>
</dbReference>
<dbReference type="GO" id="GO:0005886">
    <property type="term" value="C:plasma membrane"/>
    <property type="evidence" value="ECO:0007669"/>
    <property type="project" value="UniProtKB-SubCell"/>
</dbReference>
<evidence type="ECO:0000256" key="2">
    <source>
        <dbReference type="ARBA" id="ARBA00022448"/>
    </source>
</evidence>
<evidence type="ECO:0000259" key="15">
    <source>
        <dbReference type="PROSITE" id="PS50929"/>
    </source>
</evidence>
<dbReference type="OrthoDB" id="8554730at2"/>
<keyword evidence="5" id="KW-0354">Hemolysis</keyword>
<accession>A0A4Y9SQY6</accession>
<protein>
    <recommendedName>
        <fullName evidence="12">Cyclolysin secretion/processing ATP-binding protein CyaB</fullName>
    </recommendedName>
</protein>
<dbReference type="Proteomes" id="UP000297258">
    <property type="component" value="Unassembled WGS sequence"/>
</dbReference>
<evidence type="ECO:0000256" key="11">
    <source>
        <dbReference type="ARBA" id="ARBA00061173"/>
    </source>
</evidence>
<dbReference type="Pfam" id="PF00664">
    <property type="entry name" value="ABC_membrane"/>
    <property type="match status" value="1"/>
</dbReference>
<dbReference type="InterPro" id="IPR033838">
    <property type="entry name" value="CvaB_peptidase"/>
</dbReference>
<evidence type="ECO:0000256" key="5">
    <source>
        <dbReference type="ARBA" id="ARBA00022735"/>
    </source>
</evidence>
<dbReference type="Gene3D" id="3.40.50.300">
    <property type="entry name" value="P-loop containing nucleotide triphosphate hydrolases"/>
    <property type="match status" value="1"/>
</dbReference>
<evidence type="ECO:0000256" key="3">
    <source>
        <dbReference type="ARBA" id="ARBA00022475"/>
    </source>
</evidence>
<dbReference type="InterPro" id="IPR005074">
    <property type="entry name" value="Peptidase_C39"/>
</dbReference>
<proteinExistence type="inferred from homology"/>
<dbReference type="GO" id="GO:0006508">
    <property type="term" value="P:proteolysis"/>
    <property type="evidence" value="ECO:0007669"/>
    <property type="project" value="InterPro"/>
</dbReference>
<dbReference type="GO" id="GO:0016887">
    <property type="term" value="F:ATP hydrolysis activity"/>
    <property type="evidence" value="ECO:0007669"/>
    <property type="project" value="InterPro"/>
</dbReference>
<dbReference type="PANTHER" id="PTHR24221">
    <property type="entry name" value="ATP-BINDING CASSETTE SUB-FAMILY B"/>
    <property type="match status" value="1"/>
</dbReference>
<evidence type="ECO:0000256" key="1">
    <source>
        <dbReference type="ARBA" id="ARBA00004651"/>
    </source>
</evidence>
<sequence>MLLQDRISFGFGSRLPLILQTEATECGLACLAMIAGFHGYRADLAGLRRRFPISLKGATLAGLIQVAGQLGLGTRPLKLDLDDLGKLRCPCILHWNFNHFVVLKDVRTKDVTIFDPAFGVRTLPLEDVSKAFTGVALECWPGAEFKQLDERTPFRLSTLLGRVTGLFASCAQVLALALALEVFALISPFFLQWVIDNVITSADRDLLTTLALGFGLLMLMQQAVSALRAWVLLYMSTTLSLQWRANVFAHLLRLPVPYFEKRHLGDVVSRFGATDQIQHVLTTSLIEAVLDGLMTFITLGIMFLYGPMLTAVTITAMLLYAAGRWAWYRPLRQATEEQIVHAARQQSHFLETVRGVKTIKLFRREDERRSGWLTLVVDQINAELRTQKLQLLYKLLNGLLFGAENILIIWLGARAVLDGNFSVGVLMAFSAYKGQFGSRVSSLIDKFFELKMLRIQGERLADIVLAEPESTDAKNLVDPDTIKPSLGVRGLRFRYGAQEPYVLNGVDFELAPGESVAIVGPSGGGKTTLINVLLGVLPVTEGEIKLGGIPIDHLGLDAVRQMVGTVLQDDVLFAGSIADNISFFDPHASQTWIEQCAELAAVAIDIAAMPMGYNTLVGDMGTVLSGGQKQRILLARALYKRPRILFLDEATSHLDIEKERQVNLAVRALNITRVIIAHRPETIASASRVIILVGGKIAQDVKVPEMVRAPSSPAEPVQQTA</sequence>
<evidence type="ECO:0000256" key="8">
    <source>
        <dbReference type="ARBA" id="ARBA00022989"/>
    </source>
</evidence>
<feature type="domain" description="ABC transporter" evidence="14">
    <location>
        <begin position="486"/>
        <end position="719"/>
    </location>
</feature>
<feature type="transmembrane region" description="Helical" evidence="13">
    <location>
        <begin position="173"/>
        <end position="195"/>
    </location>
</feature>
<organism evidence="17 18">
    <name type="scientific">Massilia horti</name>
    <dbReference type="NCBI Taxonomy" id="2562153"/>
    <lineage>
        <taxon>Bacteria</taxon>
        <taxon>Pseudomonadati</taxon>
        <taxon>Pseudomonadota</taxon>
        <taxon>Betaproteobacteria</taxon>
        <taxon>Burkholderiales</taxon>
        <taxon>Oxalobacteraceae</taxon>
        <taxon>Telluria group</taxon>
        <taxon>Massilia</taxon>
    </lineage>
</organism>
<dbReference type="InterPro" id="IPR011527">
    <property type="entry name" value="ABC1_TM_dom"/>
</dbReference>
<comment type="caution">
    <text evidence="17">The sequence shown here is derived from an EMBL/GenBank/DDBJ whole genome shotgun (WGS) entry which is preliminary data.</text>
</comment>
<dbReference type="GO" id="GO:0031640">
    <property type="term" value="P:killing of cells of another organism"/>
    <property type="evidence" value="ECO:0007669"/>
    <property type="project" value="UniProtKB-KW"/>
</dbReference>
<dbReference type="GO" id="GO:0140359">
    <property type="term" value="F:ABC-type transporter activity"/>
    <property type="evidence" value="ECO:0007669"/>
    <property type="project" value="InterPro"/>
</dbReference>
<evidence type="ECO:0000313" key="17">
    <source>
        <dbReference type="EMBL" id="TFW28885.1"/>
    </source>
</evidence>
<dbReference type="PROSITE" id="PS50929">
    <property type="entry name" value="ABC_TM1F"/>
    <property type="match status" value="1"/>
</dbReference>
<feature type="transmembrane region" description="Helical" evidence="13">
    <location>
        <begin position="391"/>
        <end position="413"/>
    </location>
</feature>
<evidence type="ECO:0000256" key="6">
    <source>
        <dbReference type="ARBA" id="ARBA00022741"/>
    </source>
</evidence>
<dbReference type="SMART" id="SM00382">
    <property type="entry name" value="AAA"/>
    <property type="match status" value="1"/>
</dbReference>
<dbReference type="CDD" id="cd18567">
    <property type="entry name" value="ABC_6TM_CvaB_RaxB_like"/>
    <property type="match status" value="1"/>
</dbReference>
<keyword evidence="3" id="KW-1003">Cell membrane</keyword>
<keyword evidence="8 13" id="KW-1133">Transmembrane helix</keyword>
<gene>
    <name evidence="17" type="ORF">E4O92_19805</name>
</gene>
<dbReference type="PANTHER" id="PTHR24221:SF606">
    <property type="entry name" value="COLICIN V SECRETION-PROCESSING ATP-BINDING PROTEIN"/>
    <property type="match status" value="1"/>
</dbReference>
<keyword evidence="18" id="KW-1185">Reference proteome</keyword>
<feature type="transmembrane region" description="Helical" evidence="13">
    <location>
        <begin position="207"/>
        <end position="231"/>
    </location>
</feature>
<keyword evidence="6" id="KW-0547">Nucleotide-binding</keyword>
<evidence type="ECO:0000256" key="7">
    <source>
        <dbReference type="ARBA" id="ARBA00022840"/>
    </source>
</evidence>
<keyword evidence="2" id="KW-0813">Transport</keyword>
<dbReference type="Gene3D" id="1.20.1560.10">
    <property type="entry name" value="ABC transporter type 1, transmembrane domain"/>
    <property type="match status" value="1"/>
</dbReference>
<dbReference type="GO" id="GO:0008234">
    <property type="term" value="F:cysteine-type peptidase activity"/>
    <property type="evidence" value="ECO:0007669"/>
    <property type="project" value="InterPro"/>
</dbReference>
<evidence type="ECO:0000256" key="9">
    <source>
        <dbReference type="ARBA" id="ARBA00023136"/>
    </source>
</evidence>
<name>A0A4Y9SQY6_9BURK</name>
<dbReference type="InterPro" id="IPR027417">
    <property type="entry name" value="P-loop_NTPase"/>
</dbReference>
<evidence type="ECO:0000256" key="12">
    <source>
        <dbReference type="ARBA" id="ARBA00072252"/>
    </source>
</evidence>
<dbReference type="FunFam" id="3.40.50.300:FF:000299">
    <property type="entry name" value="ABC transporter ATP-binding protein/permease"/>
    <property type="match status" value="1"/>
</dbReference>
<dbReference type="Gene3D" id="3.90.70.10">
    <property type="entry name" value="Cysteine proteinases"/>
    <property type="match status" value="1"/>
</dbReference>
<keyword evidence="4 13" id="KW-0812">Transmembrane</keyword>
<feature type="domain" description="ABC transmembrane type-1" evidence="15">
    <location>
        <begin position="173"/>
        <end position="452"/>
    </location>
</feature>
<comment type="function">
    <text evidence="10">Involved in the export of calmodulin-sensitive adenylate cyclase-hemolysin (cyclolysin).</text>
</comment>
<dbReference type="GO" id="GO:0005524">
    <property type="term" value="F:ATP binding"/>
    <property type="evidence" value="ECO:0007669"/>
    <property type="project" value="UniProtKB-KW"/>
</dbReference>
<dbReference type="RefSeq" id="WP_135191386.1">
    <property type="nucleotide sequence ID" value="NZ_SPUM01000132.1"/>
</dbReference>
<keyword evidence="5" id="KW-0204">Cytolysis</keyword>
<evidence type="ECO:0000256" key="4">
    <source>
        <dbReference type="ARBA" id="ARBA00022692"/>
    </source>
</evidence>
<evidence type="ECO:0000259" key="14">
    <source>
        <dbReference type="PROSITE" id="PS50893"/>
    </source>
</evidence>
<dbReference type="EMBL" id="SPUM01000132">
    <property type="protein sequence ID" value="TFW28885.1"/>
    <property type="molecule type" value="Genomic_DNA"/>
</dbReference>
<reference evidence="17 18" key="1">
    <citation type="submission" date="2019-03" db="EMBL/GenBank/DDBJ databases">
        <title>Draft genome of Massilia hortus sp. nov., a novel bacterial species of the Oxalobacteraceae family.</title>
        <authorList>
            <person name="Peta V."/>
            <person name="Raths R."/>
            <person name="Bucking H."/>
        </authorList>
    </citation>
    <scope>NUCLEOTIDE SEQUENCE [LARGE SCALE GENOMIC DNA]</scope>
    <source>
        <strain evidence="17 18">ONC3</strain>
    </source>
</reference>
<dbReference type="PROSITE" id="PS00211">
    <property type="entry name" value="ABC_TRANSPORTER_1"/>
    <property type="match status" value="1"/>
</dbReference>
<evidence type="ECO:0000259" key="16">
    <source>
        <dbReference type="PROSITE" id="PS50990"/>
    </source>
</evidence>
<evidence type="ECO:0000256" key="13">
    <source>
        <dbReference type="SAM" id="Phobius"/>
    </source>
</evidence>
<dbReference type="PROSITE" id="PS50990">
    <property type="entry name" value="PEPTIDASE_C39"/>
    <property type="match status" value="1"/>
</dbReference>
<keyword evidence="9 13" id="KW-0472">Membrane</keyword>
<dbReference type="CDD" id="cd02419">
    <property type="entry name" value="Peptidase_C39C"/>
    <property type="match status" value="1"/>
</dbReference>
<dbReference type="AlphaFoldDB" id="A0A4Y9SQY6"/>